<evidence type="ECO:0000256" key="13">
    <source>
        <dbReference type="ARBA" id="ARBA00022927"/>
    </source>
</evidence>
<dbReference type="Proteomes" id="UP000053119">
    <property type="component" value="Unassembled WGS sequence"/>
</dbReference>
<keyword evidence="11" id="KW-0492">Microsome</keyword>
<dbReference type="GO" id="GO:0007030">
    <property type="term" value="P:Golgi organization"/>
    <property type="evidence" value="ECO:0007669"/>
    <property type="project" value="TreeGrafter"/>
</dbReference>
<evidence type="ECO:0000256" key="10">
    <source>
        <dbReference type="ARBA" id="ARBA00022824"/>
    </source>
</evidence>
<feature type="compositionally biased region" description="Low complexity" evidence="17">
    <location>
        <begin position="2179"/>
        <end position="2197"/>
    </location>
</feature>
<evidence type="ECO:0000313" key="21">
    <source>
        <dbReference type="Proteomes" id="UP000053119"/>
    </source>
</evidence>
<evidence type="ECO:0000256" key="16">
    <source>
        <dbReference type="RuleBase" id="RU364101"/>
    </source>
</evidence>
<protein>
    <recommendedName>
        <fullName evidence="16">Protein transport protein sec16</fullName>
    </recommendedName>
</protein>
<accession>A0A091JCT9</accession>
<dbReference type="GO" id="GO:0000139">
    <property type="term" value="C:Golgi membrane"/>
    <property type="evidence" value="ECO:0007669"/>
    <property type="project" value="UniProtKB-SubCell"/>
</dbReference>
<keyword evidence="14 16" id="KW-0333">Golgi apparatus</keyword>
<dbReference type="Pfam" id="PF12931">
    <property type="entry name" value="TPR_Sec16"/>
    <property type="match status" value="1"/>
</dbReference>
<evidence type="ECO:0000256" key="3">
    <source>
        <dbReference type="ARBA" id="ARBA00004514"/>
    </source>
</evidence>
<feature type="compositionally biased region" description="Low complexity" evidence="17">
    <location>
        <begin position="1022"/>
        <end position="1046"/>
    </location>
</feature>
<feature type="compositionally biased region" description="Polar residues" evidence="17">
    <location>
        <begin position="2223"/>
        <end position="2237"/>
    </location>
</feature>
<dbReference type="GO" id="GO:0005789">
    <property type="term" value="C:endoplasmic reticulum membrane"/>
    <property type="evidence" value="ECO:0007669"/>
    <property type="project" value="UniProtKB-SubCell"/>
</dbReference>
<feature type="region of interest" description="Disordered" evidence="17">
    <location>
        <begin position="60"/>
        <end position="92"/>
    </location>
</feature>
<dbReference type="Pfam" id="PF12932">
    <property type="entry name" value="Sec16"/>
    <property type="match status" value="1"/>
</dbReference>
<dbReference type="GO" id="GO:0007029">
    <property type="term" value="P:endoplasmic reticulum organization"/>
    <property type="evidence" value="ECO:0007669"/>
    <property type="project" value="UniProtKB-ARBA"/>
</dbReference>
<feature type="compositionally biased region" description="Polar residues" evidence="17">
    <location>
        <begin position="957"/>
        <end position="969"/>
    </location>
</feature>
<feature type="region of interest" description="Disordered" evidence="17">
    <location>
        <begin position="940"/>
        <end position="1094"/>
    </location>
</feature>
<keyword evidence="15 16" id="KW-0472">Membrane</keyword>
<feature type="compositionally biased region" description="Polar residues" evidence="17">
    <location>
        <begin position="664"/>
        <end position="680"/>
    </location>
</feature>
<feature type="region of interest" description="Disordered" evidence="17">
    <location>
        <begin position="892"/>
        <end position="912"/>
    </location>
</feature>
<feature type="compositionally biased region" description="Polar residues" evidence="17">
    <location>
        <begin position="421"/>
        <end position="430"/>
    </location>
</feature>
<keyword evidence="13 16" id="KW-0653">Protein transport</keyword>
<evidence type="ECO:0000256" key="2">
    <source>
        <dbReference type="ARBA" id="ARBA00004406"/>
    </source>
</evidence>
<organism evidence="20 21">
    <name type="scientific">Egretta garzetta</name>
    <name type="common">Little egret</name>
    <dbReference type="NCBI Taxonomy" id="188379"/>
    <lineage>
        <taxon>Eukaryota</taxon>
        <taxon>Metazoa</taxon>
        <taxon>Chordata</taxon>
        <taxon>Craniata</taxon>
        <taxon>Vertebrata</taxon>
        <taxon>Euteleostomi</taxon>
        <taxon>Archelosauria</taxon>
        <taxon>Archosauria</taxon>
        <taxon>Dinosauria</taxon>
        <taxon>Saurischia</taxon>
        <taxon>Theropoda</taxon>
        <taxon>Coelurosauria</taxon>
        <taxon>Aves</taxon>
        <taxon>Neognathae</taxon>
        <taxon>Neoaves</taxon>
        <taxon>Aequornithes</taxon>
        <taxon>Pelecaniformes</taxon>
        <taxon>Ardeidae</taxon>
        <taxon>Egretta</taxon>
    </lineage>
</organism>
<evidence type="ECO:0000256" key="4">
    <source>
        <dbReference type="ARBA" id="ARBA00004524"/>
    </source>
</evidence>
<evidence type="ECO:0000313" key="20">
    <source>
        <dbReference type="EMBL" id="KFP18869.1"/>
    </source>
</evidence>
<feature type="compositionally biased region" description="Basic and acidic residues" evidence="17">
    <location>
        <begin position="177"/>
        <end position="190"/>
    </location>
</feature>
<feature type="non-terminal residue" evidence="20">
    <location>
        <position position="1"/>
    </location>
</feature>
<feature type="domain" description="Sec16 Sec23-binding" evidence="18">
    <location>
        <begin position="1550"/>
        <end position="1784"/>
    </location>
</feature>
<feature type="region of interest" description="Disordered" evidence="17">
    <location>
        <begin position="169"/>
        <end position="195"/>
    </location>
</feature>
<feature type="compositionally biased region" description="Basic and acidic residues" evidence="17">
    <location>
        <begin position="1130"/>
        <end position="1147"/>
    </location>
</feature>
<dbReference type="InterPro" id="IPR024340">
    <property type="entry name" value="Sec16_CCD"/>
</dbReference>
<keyword evidence="8" id="KW-0963">Cytoplasm</keyword>
<evidence type="ECO:0000256" key="15">
    <source>
        <dbReference type="ARBA" id="ARBA00023136"/>
    </source>
</evidence>
<feature type="domain" description="Sec16 central conserved" evidence="19">
    <location>
        <begin position="1382"/>
        <end position="1478"/>
    </location>
</feature>
<comment type="function">
    <text evidence="16">Plays a role in the organization of the endoplasmic reticulum exit sites (ERES), also known as transitional endoplasmic reticulum (tER). Required for secretory cargo traffic from the endoplasmic reticulum to the Golgi apparatus.</text>
</comment>
<dbReference type="PANTHER" id="PTHR13402:SF13">
    <property type="entry name" value="PROTEIN TRANSPORT PROTEIN SEC16A"/>
    <property type="match status" value="1"/>
</dbReference>
<dbReference type="GO" id="GO:0016192">
    <property type="term" value="P:vesicle-mediated transport"/>
    <property type="evidence" value="ECO:0007669"/>
    <property type="project" value="UniProtKB-KW"/>
</dbReference>
<dbReference type="FunFam" id="1.25.40.1030:FF:000002">
    <property type="entry name" value="Protein transport protein sec16"/>
    <property type="match status" value="1"/>
</dbReference>
<feature type="compositionally biased region" description="Pro residues" evidence="17">
    <location>
        <begin position="2059"/>
        <end position="2070"/>
    </location>
</feature>
<dbReference type="GO" id="GO:0070971">
    <property type="term" value="C:endoplasmic reticulum exit site"/>
    <property type="evidence" value="ECO:0007669"/>
    <property type="project" value="UniProtKB-ARBA"/>
</dbReference>
<evidence type="ECO:0000256" key="6">
    <source>
        <dbReference type="ARBA" id="ARBA00005927"/>
    </source>
</evidence>
<proteinExistence type="inferred from homology"/>
<feature type="region of interest" description="Disordered" evidence="17">
    <location>
        <begin position="361"/>
        <end position="468"/>
    </location>
</feature>
<dbReference type="EMBL" id="KK501913">
    <property type="protein sequence ID" value="KFP18869.1"/>
    <property type="molecule type" value="Genomic_DNA"/>
</dbReference>
<feature type="region of interest" description="Disordered" evidence="17">
    <location>
        <begin position="713"/>
        <end position="742"/>
    </location>
</feature>
<comment type="subunit">
    <text evidence="16">SEC16A and SEC16B are each present in multiple copies in a heteromeric complex.</text>
</comment>
<dbReference type="GO" id="GO:0048471">
    <property type="term" value="C:perinuclear region of cytoplasm"/>
    <property type="evidence" value="ECO:0007669"/>
    <property type="project" value="UniProtKB-SubCell"/>
</dbReference>
<name>A0A091JCT9_EGRGA</name>
<keyword evidence="9" id="KW-0597">Phosphoprotein</keyword>
<feature type="compositionally biased region" description="Polar residues" evidence="17">
    <location>
        <begin position="977"/>
        <end position="992"/>
    </location>
</feature>
<evidence type="ECO:0000256" key="9">
    <source>
        <dbReference type="ARBA" id="ARBA00022553"/>
    </source>
</evidence>
<evidence type="ECO:0000259" key="18">
    <source>
        <dbReference type="Pfam" id="PF12931"/>
    </source>
</evidence>
<keyword evidence="21" id="KW-1185">Reference proteome</keyword>
<dbReference type="GO" id="GO:0005829">
    <property type="term" value="C:cytosol"/>
    <property type="evidence" value="ECO:0007669"/>
    <property type="project" value="UniProtKB-SubCell"/>
</dbReference>
<feature type="compositionally biased region" description="Polar residues" evidence="17">
    <location>
        <begin position="62"/>
        <end position="92"/>
    </location>
</feature>
<feature type="compositionally biased region" description="Low complexity" evidence="17">
    <location>
        <begin position="1067"/>
        <end position="1079"/>
    </location>
</feature>
<feature type="compositionally biased region" description="Pro residues" evidence="17">
    <location>
        <begin position="1080"/>
        <end position="1090"/>
    </location>
</feature>
<feature type="region of interest" description="Disordered" evidence="17">
    <location>
        <begin position="1106"/>
        <end position="1153"/>
    </location>
</feature>
<evidence type="ECO:0000256" key="17">
    <source>
        <dbReference type="SAM" id="MobiDB-lite"/>
    </source>
</evidence>
<dbReference type="Gene3D" id="1.25.40.1030">
    <property type="match status" value="1"/>
</dbReference>
<keyword evidence="12 16" id="KW-0931">ER-Golgi transport</keyword>
<dbReference type="PANTHER" id="PTHR13402">
    <property type="entry name" value="RGPR-RELATED"/>
    <property type="match status" value="1"/>
</dbReference>
<sequence>QTPQGSPLDNPSKGNALVMQSSSPAVATAFFPPPLQQPVSQWRPVQGNLQSPVRNFVPCPEPSSQIDVHNISQSSVSTSHPPPQTNLQQGPVHQGIPQNIMQAPLSVGCEKNGKNGSANSSLHMNSIQPGNVFRQNTEMPNAWLSQPYQEQFYPQPPLQDFSFVVPTAQENNSKNQSPDKSETSNRRIPTDGDSGTISMFFKGDEAENEEILSSEKNYIVEKTEFDACQPNSASLYHQPMHPQRVATNVLSQAQIGTGSAHEMVQKGMDVQYFPKIVGQQETQAAKHSVFVGDDKARIGDASGNGGSQYENVENLECIQNQEVLPSEPQNISASSPAAGPDLYRYGSFPGQMLPKNAVVSHAEGGPNLEAPDSLPHPVRPDSVSSNYSNISHRSASSSVRPQEQVGTFIQQESGKPDEESSASFFKQIDSSPLGGDSSELNLGKNYHGNLSQPPTPSPPKPTGVFQTSANSSFEPVRSHGVGIKPAEIDQAKMVVELRENHSNQKSIKKNTAVPAASPGNLEQPPDNLETIFMPQVHPLPLAVTGEAGNMLHSGPVMENIQSVSERRSSTRAQGAVKKCDSPATTLWAHNELPNFGGNVLLAPAAPAVYVPAKQTVEVIQPPEEGLSNQQPSKPGTIAVQLSQDGHISSENLENPPKMGEEEALQSQASSGYASLLSSPPTESLQNQPILIAQPNQSYNLAQPINFSISLSNQLSSNENNQPMKDSGAGDKPAAGPQTSHAGGIISGENMLLPVMQVGSLLVNALPNTNLLKHNLLQSPVNSSDAASNQPANLLMKTPLNLAPEGQKNVNMEGFVPEFASKPGSNSSVSPGTSLPSGSASALVSPVNSVVQANNSANHSNSKEEGTGALDFSVSRTLEKSSASNSVQVHNQSLAGGPVYPQQSAGSAGQVGPEMHDKQHFYQQVTKDVQHQAVSDRVVQGSLPSQPQMQAAQMQQPTSSGQSAVPSNYQIAAGTKAMQASQQRENQVLSNHPQPLGPQEASSSQLTTGYDQTSPDKQPVSGQPSGAPTSTAPSTTTSQSVTPNVQQDLQRPPLPQTPQDAFGPPQNPYYYYRHPYDAYQPPYPPPYPPADPRTASHLYYMEDSYGQYDPRYRPYDSTSTAYMEPGSYRYSEPERPSSRASHCSDRPSSRQGYSEDYYTKSGWSDYYPGYYPNSYDYGGSSLQYQNHFFFFSEDPSRWERYSSAYDPRYRDPRSYDQRYWYDGEHNPYQKREAYPYGNRHDRYEDNWRYDPRFTGSFDDESEPHRDPYGDEFDRRSVHSEHSGHSLRSSRSVHSHQSSFSSRSQQSQLYRSNHDLTANTYETTVQAVSLHTDYPYGGYAANFDGQQPFTDYGYPTETGWSAVEQAPLRPSTPEKFSVPHICTRFGPGGFLIKVLPNLPSEGQPALVEIHSMETMLQHSPEQEEMRAFPGPLAKDDTHKVDVINFAQNKATQCFKNENLIDKESASLLWDFIVLLCRQNGTVVGTDLAELLLRDHKTVWLPGKSPNEANLIDFTNEALEQVEEESGEAQLSFLTDSLITTIDSLEKETERFRELLLYGRKKDALESAMKHGLWGHALLLASKMDSRTHARVMTRFANSLPINDPLQTVYQLMSGRMPAASTCCGDEKWGDWRPHLAMVLSNLTNNVDLESRTIATMGDTLASKGLLDAAHFCYLMAQVGFGVYTRKTTKLVLIGSNHSLPFFKFATNEAIQRTEAYEYAQSLGTQPGCLPNFQVFKFIYACRLAEMGLAAQAFHYCEVISRTVLKDPHYYSPVLIGQLIQMSSQLRLFDPQIKEKPEQESFIEPSWLIRLRHVDGQIKEGAIAYNTDRSTPPPYACSTPSSELDHASQCDGAGVGRDVGPSAENALLASLLPNMAQQMQSVQLMPSVPQAVLDGSAAMIPPGDQEAVQSVPFYSVASQPVGPGAGFAPPGFSNPYGTEPSPLYLGSALPPGGPLPPGEKQTNLETGLGSYSDNFIFSCVFVIQGYGRRSRTTSESSAHSTGANWFRWLMGKGKNEAHLPDDKNKSIVWDEQKQRWVNLDEPEEESKPPPPPPTGFPKVPQSVPPGPGGPPSAPVNMFSRRAAGSRARYVDVLNPGGTKSSGAVPAPSDLFAPLAPMPIPANVFVPNSVPGEPQPMEGSGAAEHTPAANQTNTDPSAAVEPEYLTPAVLPPGAGLPVSNPDGSQSGELSRSSSMSSLSREVSQHFNQPATAPPSGGPSVGTVPFYNPSQFAQSPAATGSSRLGRIGQRKYPTLK</sequence>
<comment type="similarity">
    <text evidence="6 16">Belongs to the SEC16 family.</text>
</comment>
<evidence type="ECO:0000256" key="11">
    <source>
        <dbReference type="ARBA" id="ARBA00022848"/>
    </source>
</evidence>
<feature type="compositionally biased region" description="Low complexity" evidence="17">
    <location>
        <begin position="1284"/>
        <end position="1307"/>
    </location>
</feature>
<evidence type="ECO:0000256" key="8">
    <source>
        <dbReference type="ARBA" id="ARBA00022490"/>
    </source>
</evidence>
<evidence type="ECO:0000256" key="7">
    <source>
        <dbReference type="ARBA" id="ARBA00022448"/>
    </source>
</evidence>
<feature type="region of interest" description="Disordered" evidence="17">
    <location>
        <begin position="821"/>
        <end position="840"/>
    </location>
</feature>
<keyword evidence="7 16" id="KW-0813">Transport</keyword>
<dbReference type="GO" id="GO:0012507">
    <property type="term" value="C:ER to Golgi transport vesicle membrane"/>
    <property type="evidence" value="ECO:0007669"/>
    <property type="project" value="TreeGrafter"/>
</dbReference>
<dbReference type="CDD" id="cd09233">
    <property type="entry name" value="ACE1-Sec16-like"/>
    <property type="match status" value="1"/>
</dbReference>
<evidence type="ECO:0000256" key="12">
    <source>
        <dbReference type="ARBA" id="ARBA00022892"/>
    </source>
</evidence>
<dbReference type="InterPro" id="IPR024298">
    <property type="entry name" value="Sec16_Sec23-bd"/>
</dbReference>
<feature type="compositionally biased region" description="Polar residues" evidence="17">
    <location>
        <begin position="382"/>
        <end position="413"/>
    </location>
</feature>
<feature type="region of interest" description="Disordered" evidence="17">
    <location>
        <begin position="2035"/>
        <end position="2074"/>
    </location>
</feature>
<evidence type="ECO:0000259" key="19">
    <source>
        <dbReference type="Pfam" id="PF12932"/>
    </source>
</evidence>
<dbReference type="GO" id="GO:0051668">
    <property type="term" value="P:localization within membrane"/>
    <property type="evidence" value="ECO:0007669"/>
    <property type="project" value="UniProtKB-ARBA"/>
</dbReference>
<evidence type="ECO:0000256" key="1">
    <source>
        <dbReference type="ARBA" id="ARBA00004395"/>
    </source>
</evidence>
<evidence type="ECO:0000256" key="14">
    <source>
        <dbReference type="ARBA" id="ARBA00023034"/>
    </source>
</evidence>
<feature type="region of interest" description="Disordered" evidence="17">
    <location>
        <begin position="1253"/>
        <end position="1307"/>
    </location>
</feature>
<feature type="region of interest" description="Disordered" evidence="17">
    <location>
        <begin position="2090"/>
        <end position="2251"/>
    </location>
</feature>
<feature type="compositionally biased region" description="Low complexity" evidence="17">
    <location>
        <begin position="945"/>
        <end position="956"/>
    </location>
</feature>
<feature type="compositionally biased region" description="Basic and acidic residues" evidence="17">
    <location>
        <begin position="1261"/>
        <end position="1282"/>
    </location>
</feature>
<gene>
    <name evidence="20" type="ORF">Z169_10169</name>
</gene>
<feature type="compositionally biased region" description="Polar residues" evidence="17">
    <location>
        <begin position="822"/>
        <end position="840"/>
    </location>
</feature>
<dbReference type="GO" id="GO:0070973">
    <property type="term" value="P:protein localization to endoplasmic reticulum exit site"/>
    <property type="evidence" value="ECO:0007669"/>
    <property type="project" value="TreeGrafter"/>
</dbReference>
<comment type="subcellular location">
    <subcellularLocation>
        <location evidence="3">Cytoplasm</location>
        <location evidence="3">Cytosol</location>
    </subcellularLocation>
    <subcellularLocation>
        <location evidence="5">Cytoplasm</location>
        <location evidence="5">Perinuclear region</location>
    </subcellularLocation>
    <subcellularLocation>
        <location evidence="2">Endoplasmic reticulum membrane</location>
        <topology evidence="2">Peripheral membrane protein</topology>
    </subcellularLocation>
    <subcellularLocation>
        <location evidence="1">Golgi apparatus membrane</location>
        <topology evidence="1">Peripheral membrane protein</topology>
    </subcellularLocation>
    <subcellularLocation>
        <location evidence="4">Microsome membrane</location>
    </subcellularLocation>
</comment>
<feature type="region of interest" description="Disordered" evidence="17">
    <location>
        <begin position="1"/>
        <end position="20"/>
    </location>
</feature>
<evidence type="ECO:0000256" key="5">
    <source>
        <dbReference type="ARBA" id="ARBA00004556"/>
    </source>
</evidence>
<feature type="non-terminal residue" evidence="20">
    <location>
        <position position="2251"/>
    </location>
</feature>
<feature type="compositionally biased region" description="Polar residues" evidence="17">
    <location>
        <begin position="999"/>
        <end position="1021"/>
    </location>
</feature>
<dbReference type="GO" id="GO:0015031">
    <property type="term" value="P:protein transport"/>
    <property type="evidence" value="ECO:0007669"/>
    <property type="project" value="UniProtKB-KW"/>
</dbReference>
<keyword evidence="10 16" id="KW-0256">Endoplasmic reticulum</keyword>
<dbReference type="STRING" id="188379.A0A091JCT9"/>
<feature type="region of interest" description="Disordered" evidence="17">
    <location>
        <begin position="647"/>
        <end position="680"/>
    </location>
</feature>
<reference evidence="20 21" key="1">
    <citation type="submission" date="2014-04" db="EMBL/GenBank/DDBJ databases">
        <title>Genome evolution of avian class.</title>
        <authorList>
            <person name="Zhang G."/>
            <person name="Li C."/>
        </authorList>
    </citation>
    <scope>NUCLEOTIDE SEQUENCE [LARGE SCALE GENOMIC DNA]</scope>
    <source>
        <strain evidence="20">BGI_Z169</strain>
    </source>
</reference>